<dbReference type="SUPFAM" id="SSF52833">
    <property type="entry name" value="Thioredoxin-like"/>
    <property type="match status" value="1"/>
</dbReference>
<dbReference type="InterPro" id="IPR002109">
    <property type="entry name" value="Glutaredoxin"/>
</dbReference>
<dbReference type="Proteomes" id="UP000027120">
    <property type="component" value="Unassembled WGS sequence"/>
</dbReference>
<dbReference type="PANTHER" id="PTHR45694:SF18">
    <property type="entry name" value="GLUTAREDOXIN-1-RELATED"/>
    <property type="match status" value="1"/>
</dbReference>
<feature type="domain" description="Glutaredoxin" evidence="1">
    <location>
        <begin position="84"/>
        <end position="117"/>
    </location>
</feature>
<dbReference type="AlphaFoldDB" id="A0A067FI40"/>
<keyword evidence="3" id="KW-1185">Reference proteome</keyword>
<gene>
    <name evidence="2" type="ORF">CISIN_1g030613mg</name>
</gene>
<dbReference type="PANTHER" id="PTHR45694">
    <property type="entry name" value="GLUTAREDOXIN 2"/>
    <property type="match status" value="1"/>
</dbReference>
<proteinExistence type="predicted"/>
<accession>A0A067FI40</accession>
<dbReference type="InterPro" id="IPR036249">
    <property type="entry name" value="Thioredoxin-like_sf"/>
</dbReference>
<organism evidence="2 3">
    <name type="scientific">Citrus sinensis</name>
    <name type="common">Sweet orange</name>
    <name type="synonym">Citrus aurantium var. sinensis</name>
    <dbReference type="NCBI Taxonomy" id="2711"/>
    <lineage>
        <taxon>Eukaryota</taxon>
        <taxon>Viridiplantae</taxon>
        <taxon>Streptophyta</taxon>
        <taxon>Embryophyta</taxon>
        <taxon>Tracheophyta</taxon>
        <taxon>Spermatophyta</taxon>
        <taxon>Magnoliopsida</taxon>
        <taxon>eudicotyledons</taxon>
        <taxon>Gunneridae</taxon>
        <taxon>Pentapetalae</taxon>
        <taxon>rosids</taxon>
        <taxon>malvids</taxon>
        <taxon>Sapindales</taxon>
        <taxon>Rutaceae</taxon>
        <taxon>Aurantioideae</taxon>
        <taxon>Citrus</taxon>
    </lineage>
</organism>
<reference evidence="2 3" key="1">
    <citation type="submission" date="2014-04" db="EMBL/GenBank/DDBJ databases">
        <authorList>
            <consortium name="International Citrus Genome Consortium"/>
            <person name="Gmitter F."/>
            <person name="Chen C."/>
            <person name="Farmerie W."/>
            <person name="Harkins T."/>
            <person name="Desany B."/>
            <person name="Mohiuddin M."/>
            <person name="Kodira C."/>
            <person name="Borodovsky M."/>
            <person name="Lomsadze A."/>
            <person name="Burns P."/>
            <person name="Jenkins J."/>
            <person name="Prochnik S."/>
            <person name="Shu S."/>
            <person name="Chapman J."/>
            <person name="Pitluck S."/>
            <person name="Schmutz J."/>
            <person name="Rokhsar D."/>
        </authorList>
    </citation>
    <scope>NUCLEOTIDE SEQUENCE</scope>
</reference>
<dbReference type="EMBL" id="KK784901">
    <property type="protein sequence ID" value="KDO65786.1"/>
    <property type="molecule type" value="Genomic_DNA"/>
</dbReference>
<dbReference type="Pfam" id="PF00462">
    <property type="entry name" value="Glutaredoxin"/>
    <property type="match status" value="1"/>
</dbReference>
<dbReference type="SMR" id="A0A067FI40"/>
<evidence type="ECO:0000259" key="1">
    <source>
        <dbReference type="Pfam" id="PF00462"/>
    </source>
</evidence>
<sequence length="149" mass="16341">MAVPSNLTQFTSLSLNPSRSLSHIPTSNPGLVTANNYYTFSSRTSLSVNGRRRRYGAVSVQAMASSYGSRLEESVKKTVSENPVVVYSKTWCSYSSEVKLLFKRLGVEPLVIELDEMGGKHIGGCTDTVKLYRKGELEPLLSEAKSAEN</sequence>
<dbReference type="EMBL" id="KK784901">
    <property type="protein sequence ID" value="KDO65785.1"/>
    <property type="molecule type" value="Genomic_DNA"/>
</dbReference>
<dbReference type="PROSITE" id="PS51354">
    <property type="entry name" value="GLUTAREDOXIN_2"/>
    <property type="match status" value="1"/>
</dbReference>
<evidence type="ECO:0000313" key="2">
    <source>
        <dbReference type="EMBL" id="KDO65785.1"/>
    </source>
</evidence>
<protein>
    <recommendedName>
        <fullName evidence="1">Glutaredoxin domain-containing protein</fullName>
    </recommendedName>
</protein>
<name>A0A067FI40_CITSI</name>
<evidence type="ECO:0000313" key="3">
    <source>
        <dbReference type="Proteomes" id="UP000027120"/>
    </source>
</evidence>
<dbReference type="Gene3D" id="3.40.30.10">
    <property type="entry name" value="Glutaredoxin"/>
    <property type="match status" value="2"/>
</dbReference>